<comment type="caution">
    <text evidence="2">The sequence shown here is derived from an EMBL/GenBank/DDBJ whole genome shotgun (WGS) entry which is preliminary data.</text>
</comment>
<name>A0ABR1UUI3_9PEZI</name>
<dbReference type="Proteomes" id="UP001433268">
    <property type="component" value="Unassembled WGS sequence"/>
</dbReference>
<evidence type="ECO:0000313" key="3">
    <source>
        <dbReference type="Proteomes" id="UP001433268"/>
    </source>
</evidence>
<evidence type="ECO:0000313" key="2">
    <source>
        <dbReference type="EMBL" id="KAK8062573.1"/>
    </source>
</evidence>
<feature type="signal peptide" evidence="1">
    <location>
        <begin position="1"/>
        <end position="19"/>
    </location>
</feature>
<feature type="chain" id="PRO_5046893763" description="Ecp2 effector protein domain-containing protein" evidence="1">
    <location>
        <begin position="20"/>
        <end position="215"/>
    </location>
</feature>
<organism evidence="2 3">
    <name type="scientific">Apiospora hydei</name>
    <dbReference type="NCBI Taxonomy" id="1337664"/>
    <lineage>
        <taxon>Eukaryota</taxon>
        <taxon>Fungi</taxon>
        <taxon>Dikarya</taxon>
        <taxon>Ascomycota</taxon>
        <taxon>Pezizomycotina</taxon>
        <taxon>Sordariomycetes</taxon>
        <taxon>Xylariomycetidae</taxon>
        <taxon>Amphisphaeriales</taxon>
        <taxon>Apiosporaceae</taxon>
        <taxon>Apiospora</taxon>
    </lineage>
</organism>
<evidence type="ECO:0008006" key="4">
    <source>
        <dbReference type="Google" id="ProtNLM"/>
    </source>
</evidence>
<dbReference type="EMBL" id="JAQQWN010000010">
    <property type="protein sequence ID" value="KAK8062573.1"/>
    <property type="molecule type" value="Genomic_DNA"/>
</dbReference>
<protein>
    <recommendedName>
        <fullName evidence="4">Ecp2 effector protein domain-containing protein</fullName>
    </recommendedName>
</protein>
<accession>A0ABR1UUI3</accession>
<dbReference type="RefSeq" id="XP_066661172.1">
    <property type="nucleotide sequence ID" value="XM_066818984.1"/>
</dbReference>
<keyword evidence="3" id="KW-1185">Reference proteome</keyword>
<reference evidence="2 3" key="1">
    <citation type="submission" date="2023-01" db="EMBL/GenBank/DDBJ databases">
        <title>Analysis of 21 Apiospora genomes using comparative genomics revels a genus with tremendous synthesis potential of carbohydrate active enzymes and secondary metabolites.</title>
        <authorList>
            <person name="Sorensen T."/>
        </authorList>
    </citation>
    <scope>NUCLEOTIDE SEQUENCE [LARGE SCALE GENOMIC DNA]</scope>
    <source>
        <strain evidence="2 3">CBS 114990</strain>
    </source>
</reference>
<gene>
    <name evidence="2" type="ORF">PG997_014670</name>
</gene>
<keyword evidence="1" id="KW-0732">Signal</keyword>
<dbReference type="GeneID" id="92052044"/>
<evidence type="ECO:0000256" key="1">
    <source>
        <dbReference type="SAM" id="SignalP"/>
    </source>
</evidence>
<sequence>MHLTVVTAFVSCLSGLVAARPWAAEAPNSTLPENNDVPPPASSSELLPHQQHVARNAAGWNWKLCEMTGAGWCTLYVATGDDSGRLSAGASDYRSVALFDNKCRLLQALMTNSNNPKVTLRGKAGPAEYVDVKLDNAVRPRGWISYDGSDTPLGDGSGMACNKPEFSDGVQCRKAFECSVIQPPPEAPKDQTSPWSKEFPYKYPYQQVMGNRWRK</sequence>
<proteinExistence type="predicted"/>